<dbReference type="AlphaFoldDB" id="A0ABD5XEK5"/>
<proteinExistence type="predicted"/>
<feature type="compositionally biased region" description="Low complexity" evidence="1">
    <location>
        <begin position="17"/>
        <end position="26"/>
    </location>
</feature>
<evidence type="ECO:0000313" key="3">
    <source>
        <dbReference type="Proteomes" id="UP001596460"/>
    </source>
</evidence>
<evidence type="ECO:0000313" key="2">
    <source>
        <dbReference type="EMBL" id="MFC7129656.1"/>
    </source>
</evidence>
<protein>
    <submittedName>
        <fullName evidence="2">Uncharacterized protein</fullName>
    </submittedName>
</protein>
<name>A0ABD5XEK5_9EURY</name>
<dbReference type="Proteomes" id="UP001596460">
    <property type="component" value="Unassembled WGS sequence"/>
</dbReference>
<feature type="region of interest" description="Disordered" evidence="1">
    <location>
        <begin position="1"/>
        <end position="26"/>
    </location>
</feature>
<accession>A0ABD5XEK5</accession>
<comment type="caution">
    <text evidence="2">The sequence shown here is derived from an EMBL/GenBank/DDBJ whole genome shotgun (WGS) entry which is preliminary data.</text>
</comment>
<dbReference type="RefSeq" id="WP_390244211.1">
    <property type="nucleotide sequence ID" value="NZ_JBHTAB010000004.1"/>
</dbReference>
<gene>
    <name evidence="2" type="ORF">ACFQI8_09620</name>
</gene>
<reference evidence="2 3" key="1">
    <citation type="journal article" date="2019" name="Int. J. Syst. Evol. Microbiol.">
        <title>The Global Catalogue of Microorganisms (GCM) 10K type strain sequencing project: providing services to taxonomists for standard genome sequencing and annotation.</title>
        <authorList>
            <consortium name="The Broad Institute Genomics Platform"/>
            <consortium name="The Broad Institute Genome Sequencing Center for Infectious Disease"/>
            <person name="Wu L."/>
            <person name="Ma J."/>
        </authorList>
    </citation>
    <scope>NUCLEOTIDE SEQUENCE [LARGE SCALE GENOMIC DNA]</scope>
    <source>
        <strain evidence="2 3">DSM 26526</strain>
    </source>
</reference>
<organism evidence="2 3">
    <name type="scientific">Haloferax chudinovii</name>
    <dbReference type="NCBI Taxonomy" id="1109010"/>
    <lineage>
        <taxon>Archaea</taxon>
        <taxon>Methanobacteriati</taxon>
        <taxon>Methanobacteriota</taxon>
        <taxon>Stenosarchaea group</taxon>
        <taxon>Halobacteria</taxon>
        <taxon>Halobacteriales</taxon>
        <taxon>Haloferacaceae</taxon>
        <taxon>Haloferax</taxon>
    </lineage>
</organism>
<sequence>MTRSDDGALDAGDVPRRAGGADVSGDGAVSLSYEAALDGVSTATHRLRARDRPPYATLVD</sequence>
<evidence type="ECO:0000256" key="1">
    <source>
        <dbReference type="SAM" id="MobiDB-lite"/>
    </source>
</evidence>
<keyword evidence="3" id="KW-1185">Reference proteome</keyword>
<dbReference type="EMBL" id="JBHTAB010000004">
    <property type="protein sequence ID" value="MFC7129656.1"/>
    <property type="molecule type" value="Genomic_DNA"/>
</dbReference>